<reference evidence="1 2" key="1">
    <citation type="submission" date="2021-03" db="EMBL/GenBank/DDBJ databases">
        <title>Antimicrobial resistance genes in bacteria isolated from Japanese honey, and their potential for conferring macrolide and lincosamide resistance in the American foulbrood pathogen Paenibacillus larvae.</title>
        <authorList>
            <person name="Okamoto M."/>
            <person name="Kumagai M."/>
            <person name="Kanamori H."/>
            <person name="Takamatsu D."/>
        </authorList>
    </citation>
    <scope>NUCLEOTIDE SEQUENCE [LARGE SCALE GENOMIC DNA]</scope>
    <source>
        <strain evidence="1 2">J21TS7</strain>
    </source>
</reference>
<organism evidence="1 2">
    <name type="scientific">Paenibacillus cineris</name>
    <dbReference type="NCBI Taxonomy" id="237530"/>
    <lineage>
        <taxon>Bacteria</taxon>
        <taxon>Bacillati</taxon>
        <taxon>Bacillota</taxon>
        <taxon>Bacilli</taxon>
        <taxon>Bacillales</taxon>
        <taxon>Paenibacillaceae</taxon>
        <taxon>Paenibacillus</taxon>
    </lineage>
</organism>
<proteinExistence type="predicted"/>
<dbReference type="Proteomes" id="UP000676601">
    <property type="component" value="Unassembled WGS sequence"/>
</dbReference>
<accession>A0ABQ4LMX6</accession>
<gene>
    <name evidence="1" type="ORF">J21TS7_61850</name>
</gene>
<keyword evidence="2" id="KW-1185">Reference proteome</keyword>
<comment type="caution">
    <text evidence="1">The sequence shown here is derived from an EMBL/GenBank/DDBJ whole genome shotgun (WGS) entry which is preliminary data.</text>
</comment>
<evidence type="ECO:0000313" key="2">
    <source>
        <dbReference type="Proteomes" id="UP000676601"/>
    </source>
</evidence>
<sequence length="47" mass="4976">MDDCLRADKLADALPKNGKKPFAPWLSHGAKGLTVSRSLTLLLGLVG</sequence>
<evidence type="ECO:0000313" key="1">
    <source>
        <dbReference type="EMBL" id="GIO57867.1"/>
    </source>
</evidence>
<name>A0ABQ4LMX6_9BACL</name>
<dbReference type="EMBL" id="BORU01000005">
    <property type="protein sequence ID" value="GIO57867.1"/>
    <property type="molecule type" value="Genomic_DNA"/>
</dbReference>
<protein>
    <submittedName>
        <fullName evidence="1">Uncharacterized protein</fullName>
    </submittedName>
</protein>